<protein>
    <submittedName>
        <fullName evidence="2">Uncharacterized protein</fullName>
    </submittedName>
</protein>
<keyword evidence="1" id="KW-0812">Transmembrane</keyword>
<dbReference type="RefSeq" id="WP_262311269.1">
    <property type="nucleotide sequence ID" value="NZ_CP106679.1"/>
</dbReference>
<keyword evidence="1" id="KW-1133">Transmembrane helix</keyword>
<accession>A0ABY6CTL9</accession>
<reference evidence="2" key="1">
    <citation type="submission" date="2022-09" db="EMBL/GenBank/DDBJ databases">
        <title>Comparative genomics and taxonomic characterization of three novel marine species of genus Reichenbachiella exhibiting antioxidant and polysaccharide degradation activities.</title>
        <authorList>
            <person name="Muhammad N."/>
            <person name="Lee Y.-J."/>
            <person name="Ko J."/>
            <person name="Kim S.-G."/>
        </authorList>
    </citation>
    <scope>NUCLEOTIDE SEQUENCE</scope>
    <source>
        <strain evidence="2">BKB1-1</strain>
    </source>
</reference>
<evidence type="ECO:0000313" key="2">
    <source>
        <dbReference type="EMBL" id="UXP33843.1"/>
    </source>
</evidence>
<sequence>MGKQHNRKQTTNMSIHLTQLAISLLPEALGLLKKLSNKKSALSSAEIEQLFEKQFEFNQKTSAVIEQITKENTRLKGLLLFTTIVALLAVALAITSMVN</sequence>
<proteinExistence type="predicted"/>
<dbReference type="Proteomes" id="UP001065174">
    <property type="component" value="Chromosome"/>
</dbReference>
<keyword evidence="1" id="KW-0472">Membrane</keyword>
<organism evidence="2 3">
    <name type="scientific">Reichenbachiella agarivorans</name>
    <dbReference type="NCBI Taxonomy" id="2979464"/>
    <lineage>
        <taxon>Bacteria</taxon>
        <taxon>Pseudomonadati</taxon>
        <taxon>Bacteroidota</taxon>
        <taxon>Cytophagia</taxon>
        <taxon>Cytophagales</taxon>
        <taxon>Reichenbachiellaceae</taxon>
        <taxon>Reichenbachiella</taxon>
    </lineage>
</organism>
<feature type="transmembrane region" description="Helical" evidence="1">
    <location>
        <begin position="78"/>
        <end position="98"/>
    </location>
</feature>
<evidence type="ECO:0000256" key="1">
    <source>
        <dbReference type="SAM" id="Phobius"/>
    </source>
</evidence>
<keyword evidence="3" id="KW-1185">Reference proteome</keyword>
<dbReference type="EMBL" id="CP106679">
    <property type="protein sequence ID" value="UXP33843.1"/>
    <property type="molecule type" value="Genomic_DNA"/>
</dbReference>
<name>A0ABY6CTL9_9BACT</name>
<gene>
    <name evidence="2" type="ORF">N6H18_07775</name>
</gene>
<evidence type="ECO:0000313" key="3">
    <source>
        <dbReference type="Proteomes" id="UP001065174"/>
    </source>
</evidence>